<reference evidence="4" key="2">
    <citation type="submission" date="2024-04" db="EMBL/GenBank/DDBJ databases">
        <authorList>
            <person name="Chen Y."/>
            <person name="Shah S."/>
            <person name="Dougan E. K."/>
            <person name="Thang M."/>
            <person name="Chan C."/>
        </authorList>
    </citation>
    <scope>NUCLEOTIDE SEQUENCE [LARGE SCALE GENOMIC DNA]</scope>
</reference>
<feature type="compositionally biased region" description="Basic and acidic residues" evidence="1">
    <location>
        <begin position="565"/>
        <end position="575"/>
    </location>
</feature>
<dbReference type="EMBL" id="CAMXCT010000557">
    <property type="protein sequence ID" value="CAI3980441.1"/>
    <property type="molecule type" value="Genomic_DNA"/>
</dbReference>
<gene>
    <name evidence="3" type="ORF">C1SCF055_LOCUS8312</name>
</gene>
<reference evidence="3" key="1">
    <citation type="submission" date="2022-10" db="EMBL/GenBank/DDBJ databases">
        <authorList>
            <person name="Chen Y."/>
            <person name="Dougan E. K."/>
            <person name="Chan C."/>
            <person name="Rhodes N."/>
            <person name="Thang M."/>
        </authorList>
    </citation>
    <scope>NUCLEOTIDE SEQUENCE</scope>
</reference>
<keyword evidence="5" id="KW-1185">Reference proteome</keyword>
<sequence length="592" mass="63917">MCYIPCHLQEPQESQCIDIDDEEVDRPALPDAAESLGPDVFEIGDDEDDSQGVLPPNDNHEKPSLKNNLHEATLRPDNHEVVEDMWLVYRAALDACMEAGFSQDQSMHALKDTDGDLNQALTKLYDTQFKAEEKYREDLIRQALDIEMASCSDSQVDFSQWATEELKAMIDEAASRPTIDSMQTVPMEIGLDDPPSQAHPQGGFVLDEDFLADVAVSPGALGAETVSLGDSRPEEPPSDGQDQGHDEACETVADSVSVGSPSLCSSPEPCNKDPPLHEDDTKTPEQESTQETNNFSTICVRGKTKPGTAGQLLQAKAKVKAAVAKPGEIYPDLPPFLDEMNGELAEIEPPVCAEQGQQRGRKPKKSSKKSKKGARKGKGKPKRGTKDNKKARTKGTGKKLQKIAKAAKKARKAEAATESPGEKVENNGVEPIEDGAGGECAPSGSSGSRSKRRGDPSNSPHDDVEFTIPENCVAPPEGIKSNLVYSKAYVIKKNLGGDTDECRLAGRHASWLLREKNLVSPSLSGPPIYTPKPRKAKDAKEHESEDLDTSEVSVKPRKTSKKKKLSIDGDKKGDTIEIDGEGGNSGGMAVES</sequence>
<feature type="compositionally biased region" description="Polar residues" evidence="1">
    <location>
        <begin position="286"/>
        <end position="297"/>
    </location>
</feature>
<dbReference type="EMBL" id="CAMXCT020000557">
    <property type="protein sequence ID" value="CAL1133816.1"/>
    <property type="molecule type" value="Genomic_DNA"/>
</dbReference>
<dbReference type="InterPro" id="IPR009060">
    <property type="entry name" value="UBA-like_sf"/>
</dbReference>
<dbReference type="PROSITE" id="PS50030">
    <property type="entry name" value="UBA"/>
    <property type="match status" value="1"/>
</dbReference>
<feature type="compositionally biased region" description="Basic and acidic residues" evidence="1">
    <location>
        <begin position="270"/>
        <end position="285"/>
    </location>
</feature>
<feature type="region of interest" description="Disordered" evidence="1">
    <location>
        <begin position="518"/>
        <end position="592"/>
    </location>
</feature>
<feature type="region of interest" description="Disordered" evidence="1">
    <location>
        <begin position="329"/>
        <end position="473"/>
    </location>
</feature>
<feature type="compositionally biased region" description="Basic residues" evidence="1">
    <location>
        <begin position="391"/>
        <end position="411"/>
    </location>
</feature>
<dbReference type="AlphaFoldDB" id="A0A9P1BY78"/>
<evidence type="ECO:0000313" key="3">
    <source>
        <dbReference type="EMBL" id="CAI3980441.1"/>
    </source>
</evidence>
<organism evidence="3">
    <name type="scientific">Cladocopium goreaui</name>
    <dbReference type="NCBI Taxonomy" id="2562237"/>
    <lineage>
        <taxon>Eukaryota</taxon>
        <taxon>Sar</taxon>
        <taxon>Alveolata</taxon>
        <taxon>Dinophyceae</taxon>
        <taxon>Suessiales</taxon>
        <taxon>Symbiodiniaceae</taxon>
        <taxon>Cladocopium</taxon>
    </lineage>
</organism>
<evidence type="ECO:0000259" key="2">
    <source>
        <dbReference type="PROSITE" id="PS50030"/>
    </source>
</evidence>
<dbReference type="EMBL" id="CAMXCT030000557">
    <property type="protein sequence ID" value="CAL4767753.1"/>
    <property type="molecule type" value="Genomic_DNA"/>
</dbReference>
<proteinExistence type="predicted"/>
<feature type="domain" description="UBA" evidence="2">
    <location>
        <begin position="80"/>
        <end position="127"/>
    </location>
</feature>
<comment type="caution">
    <text evidence="3">The sequence shown here is derived from an EMBL/GenBank/DDBJ whole genome shotgun (WGS) entry which is preliminary data.</text>
</comment>
<evidence type="ECO:0000313" key="5">
    <source>
        <dbReference type="Proteomes" id="UP001152797"/>
    </source>
</evidence>
<feature type="region of interest" description="Disordered" evidence="1">
    <location>
        <begin position="224"/>
        <end position="308"/>
    </location>
</feature>
<feature type="compositionally biased region" description="Low complexity" evidence="1">
    <location>
        <begin position="255"/>
        <end position="267"/>
    </location>
</feature>
<evidence type="ECO:0000313" key="4">
    <source>
        <dbReference type="EMBL" id="CAL1133816.1"/>
    </source>
</evidence>
<feature type="compositionally biased region" description="Basic residues" evidence="1">
    <location>
        <begin position="359"/>
        <end position="383"/>
    </location>
</feature>
<feature type="compositionally biased region" description="Basic and acidic residues" evidence="1">
    <location>
        <begin position="58"/>
        <end position="71"/>
    </location>
</feature>
<feature type="compositionally biased region" description="Basic and acidic residues" evidence="1">
    <location>
        <begin position="412"/>
        <end position="425"/>
    </location>
</feature>
<evidence type="ECO:0000256" key="1">
    <source>
        <dbReference type="SAM" id="MobiDB-lite"/>
    </source>
</evidence>
<dbReference type="InterPro" id="IPR015940">
    <property type="entry name" value="UBA"/>
</dbReference>
<protein>
    <recommendedName>
        <fullName evidence="2">UBA domain-containing protein</fullName>
    </recommendedName>
</protein>
<feature type="region of interest" description="Disordered" evidence="1">
    <location>
        <begin position="22"/>
        <end position="71"/>
    </location>
</feature>
<name>A0A9P1BY78_9DINO</name>
<feature type="compositionally biased region" description="Basic residues" evidence="1">
    <location>
        <begin position="555"/>
        <end position="564"/>
    </location>
</feature>
<dbReference type="SUPFAM" id="SSF46934">
    <property type="entry name" value="UBA-like"/>
    <property type="match status" value="1"/>
</dbReference>
<dbReference type="Proteomes" id="UP001152797">
    <property type="component" value="Unassembled WGS sequence"/>
</dbReference>
<accession>A0A9P1BY78</accession>